<dbReference type="CDD" id="cd02795">
    <property type="entry name" value="CBM6-CBM35-CBM36_like"/>
    <property type="match status" value="1"/>
</dbReference>
<keyword evidence="1" id="KW-0812">Transmembrane</keyword>
<feature type="signal peptide" evidence="2">
    <location>
        <begin position="1"/>
        <end position="16"/>
    </location>
</feature>
<proteinExistence type="predicted"/>
<organism evidence="3">
    <name type="scientific">Amphimedon queenslandica</name>
    <name type="common">Sponge</name>
    <dbReference type="NCBI Taxonomy" id="400682"/>
    <lineage>
        <taxon>Eukaryota</taxon>
        <taxon>Metazoa</taxon>
        <taxon>Porifera</taxon>
        <taxon>Demospongiae</taxon>
        <taxon>Heteroscleromorpha</taxon>
        <taxon>Haplosclerida</taxon>
        <taxon>Niphatidae</taxon>
        <taxon>Amphimedon</taxon>
    </lineage>
</organism>
<protein>
    <submittedName>
        <fullName evidence="3">Uncharacterized protein</fullName>
    </submittedName>
</protein>
<evidence type="ECO:0000256" key="2">
    <source>
        <dbReference type="SAM" id="SignalP"/>
    </source>
</evidence>
<evidence type="ECO:0000313" key="3">
    <source>
        <dbReference type="EnsemblMetazoa" id="Aqu2.1.43877_001"/>
    </source>
</evidence>
<feature type="chain" id="PRO_5012530446" evidence="2">
    <location>
        <begin position="17"/>
        <end position="237"/>
    </location>
</feature>
<dbReference type="AlphaFoldDB" id="A0A1X7VUT3"/>
<accession>A0A1X7VUT3</accession>
<reference evidence="3" key="1">
    <citation type="submission" date="2017-05" db="UniProtKB">
        <authorList>
            <consortium name="EnsemblMetazoa"/>
        </authorList>
    </citation>
    <scope>IDENTIFICATION</scope>
</reference>
<keyword evidence="1" id="KW-0472">Membrane</keyword>
<evidence type="ECO:0000256" key="1">
    <source>
        <dbReference type="SAM" id="Phobius"/>
    </source>
</evidence>
<name>A0A1X7VUT3_AMPQE</name>
<feature type="transmembrane region" description="Helical" evidence="1">
    <location>
        <begin position="193"/>
        <end position="216"/>
    </location>
</feature>
<dbReference type="InParanoid" id="A0A1X7VUT3"/>
<keyword evidence="1" id="KW-1133">Transmembrane helix</keyword>
<dbReference type="EnsemblMetazoa" id="Aqu2.1.43877_001">
    <property type="protein sequence ID" value="Aqu2.1.43877_001"/>
    <property type="gene ID" value="Aqu2.1.43877"/>
</dbReference>
<sequence length="237" mass="25836">MISFLVICFTVSLSSAEFNLTIQAEDGASSSAVINYRSGATNGLAVFLKQGGKITLIFEVKGKEKCTMQVTNLLYSNDGLSDVFTLEIDKLGMIGKVVTRPHSLNGLLWNKFIPTGPFGDAVAVSEGVYNITITAQVADEYGVEIDYVSLQFMNCSNQTMTASVVRNGFIYYEEPSCHCEPCEELTTYGKVSIGLNAVTCLTAMIAIAVAVILKICKRNKKRSKSRINLVSQDDHRS</sequence>
<keyword evidence="2" id="KW-0732">Signal</keyword>